<accession>A0A163JMY8</accession>
<dbReference type="STRING" id="4829.A0A163JMY8"/>
<evidence type="ECO:0000313" key="1">
    <source>
        <dbReference type="EMBL" id="SAM00484.1"/>
    </source>
</evidence>
<dbReference type="AlphaFoldDB" id="A0A163JMY8"/>
<name>A0A163JMY8_ABSGL</name>
<reference evidence="1" key="1">
    <citation type="submission" date="2016-04" db="EMBL/GenBank/DDBJ databases">
        <authorList>
            <person name="Evans L.H."/>
            <person name="Alamgir A."/>
            <person name="Owens N."/>
            <person name="Weber N.D."/>
            <person name="Virtaneva K."/>
            <person name="Barbian K."/>
            <person name="Babar A."/>
            <person name="Rosenke K."/>
        </authorList>
    </citation>
    <scope>NUCLEOTIDE SEQUENCE [LARGE SCALE GENOMIC DNA]</scope>
    <source>
        <strain evidence="1">CBS 101.48</strain>
    </source>
</reference>
<gene>
    <name evidence="1" type="primary">ABSGL_06172.1 scaffold 7705</name>
</gene>
<dbReference type="SUPFAM" id="SSF52047">
    <property type="entry name" value="RNI-like"/>
    <property type="match status" value="1"/>
</dbReference>
<proteinExistence type="predicted"/>
<protein>
    <recommendedName>
        <fullName evidence="3">F-box domain-containing protein</fullName>
    </recommendedName>
</protein>
<organism evidence="1">
    <name type="scientific">Absidia glauca</name>
    <name type="common">Pin mould</name>
    <dbReference type="NCBI Taxonomy" id="4829"/>
    <lineage>
        <taxon>Eukaryota</taxon>
        <taxon>Fungi</taxon>
        <taxon>Fungi incertae sedis</taxon>
        <taxon>Mucoromycota</taxon>
        <taxon>Mucoromycotina</taxon>
        <taxon>Mucoromycetes</taxon>
        <taxon>Mucorales</taxon>
        <taxon>Cunninghamellaceae</taxon>
        <taxon>Absidia</taxon>
    </lineage>
</organism>
<keyword evidence="2" id="KW-1185">Reference proteome</keyword>
<sequence length="322" mass="37126">MAVTLPNELQHYICHLALTDPGFDNKFIFTLMNVNKLWAHFVCSHVYKNYHINKYVTFIGFYLAVVSRRQVLPYGDYIQSLDMTAINKYGVDMRAHELMRRCPNLQSVTLGHPTSLKPITIRWMASHCKQLRTLSIGALESYPFMLECDFSSLVGLRTIIFTTTPLLCSSLLTLPWTLQELHLVRMDTLDTATMVAFFEHHRQRQEQDRDHGRITRLAIERCRRLVDDMTTWIPVHQLNWLSLSGRDIKDDHILAILSMRGDLDTLVLDNTLITTRVLDFVDSFRGGHGDNDDGTAGRCRLRIKELVLANNINLPLDKQQSL</sequence>
<dbReference type="OMA" id="TIRWMAS"/>
<dbReference type="EMBL" id="LT553219">
    <property type="protein sequence ID" value="SAM00484.1"/>
    <property type="molecule type" value="Genomic_DNA"/>
</dbReference>
<dbReference type="Gene3D" id="3.80.10.10">
    <property type="entry name" value="Ribonuclease Inhibitor"/>
    <property type="match status" value="1"/>
</dbReference>
<dbReference type="InterPro" id="IPR032675">
    <property type="entry name" value="LRR_dom_sf"/>
</dbReference>
<dbReference type="OrthoDB" id="61560at2759"/>
<evidence type="ECO:0000313" key="2">
    <source>
        <dbReference type="Proteomes" id="UP000078561"/>
    </source>
</evidence>
<dbReference type="InParanoid" id="A0A163JMY8"/>
<dbReference type="Proteomes" id="UP000078561">
    <property type="component" value="Unassembled WGS sequence"/>
</dbReference>
<evidence type="ECO:0008006" key="3">
    <source>
        <dbReference type="Google" id="ProtNLM"/>
    </source>
</evidence>